<evidence type="ECO:0000313" key="3">
    <source>
        <dbReference type="EMBL" id="SDM29966.1"/>
    </source>
</evidence>
<keyword evidence="1" id="KW-0880">Kelch repeat</keyword>
<dbReference type="OrthoDB" id="9803461at2"/>
<dbReference type="InterPro" id="IPR015915">
    <property type="entry name" value="Kelch-typ_b-propeller"/>
</dbReference>
<keyword evidence="4" id="KW-1185">Reference proteome</keyword>
<dbReference type="PANTHER" id="PTHR46376:SF1">
    <property type="entry name" value="LEUCINE-ZIPPER-LIKE TRANSCRIPTIONAL REGULATOR 1"/>
    <property type="match status" value="1"/>
</dbReference>
<evidence type="ECO:0000256" key="1">
    <source>
        <dbReference type="ARBA" id="ARBA00022441"/>
    </source>
</evidence>
<dbReference type="AlphaFoldDB" id="A0A1G9S3B0"/>
<dbReference type="Proteomes" id="UP000199226">
    <property type="component" value="Unassembled WGS sequence"/>
</dbReference>
<dbReference type="InterPro" id="IPR051568">
    <property type="entry name" value="LZTR1/Attractin"/>
</dbReference>
<organism evidence="3 4">
    <name type="scientific">Daejeonella rubra</name>
    <dbReference type="NCBI Taxonomy" id="990371"/>
    <lineage>
        <taxon>Bacteria</taxon>
        <taxon>Pseudomonadati</taxon>
        <taxon>Bacteroidota</taxon>
        <taxon>Sphingobacteriia</taxon>
        <taxon>Sphingobacteriales</taxon>
        <taxon>Sphingobacteriaceae</taxon>
        <taxon>Daejeonella</taxon>
    </lineage>
</organism>
<reference evidence="4" key="1">
    <citation type="submission" date="2016-10" db="EMBL/GenBank/DDBJ databases">
        <authorList>
            <person name="Varghese N."/>
            <person name="Submissions S."/>
        </authorList>
    </citation>
    <scope>NUCLEOTIDE SEQUENCE [LARGE SCALE GENOMIC DNA]</scope>
    <source>
        <strain evidence="4">DSM 24536</strain>
    </source>
</reference>
<dbReference type="PANTHER" id="PTHR46376">
    <property type="entry name" value="LEUCINE-ZIPPER-LIKE TRANSCRIPTIONAL REGULATOR 1"/>
    <property type="match status" value="1"/>
</dbReference>
<sequence length="332" mass="38538">MKKHFILALIAGFYGFTGYAQQNADWVQESPAVAWQARDSQAELVYKDQLWIFGGWFNSKEAPPRDVWSSADGRNWNMISNSAPWIHSDLSMSIVFKNKMWMMGGWYNGRLEGHSASNNVWSSTNGIKWKSETDHAAWTPRIASAIVEFKGKIWVLGGTENYYFGDKNSLKNDVWYSSNGKDWKLATANAGWSPRAYHQAVVLRNKIYVFGGGNYVPEYQAFNDVWSSEDGINWVKEISKAPWQERLWFNSVVYRDHIWVMGGWSNNPYKNHSDVWYSKDGKNWKEYKTKKVWKERHEASAFVFKDKIWIAGGMTPPLVNDVWSLKLPEDWK</sequence>
<proteinExistence type="predicted"/>
<protein>
    <submittedName>
        <fullName evidence="3">Kelch motif-containing protein</fullName>
    </submittedName>
</protein>
<dbReference type="STRING" id="990371.SAMN05421813_10953"/>
<keyword evidence="2" id="KW-0677">Repeat</keyword>
<name>A0A1G9S3B0_9SPHI</name>
<evidence type="ECO:0000313" key="4">
    <source>
        <dbReference type="Proteomes" id="UP000199226"/>
    </source>
</evidence>
<evidence type="ECO:0000256" key="2">
    <source>
        <dbReference type="ARBA" id="ARBA00022737"/>
    </source>
</evidence>
<dbReference type="Pfam" id="PF24681">
    <property type="entry name" value="Kelch_KLHDC2_KLHL20_DRC7"/>
    <property type="match status" value="1"/>
</dbReference>
<dbReference type="EMBL" id="FNHH01000009">
    <property type="protein sequence ID" value="SDM29966.1"/>
    <property type="molecule type" value="Genomic_DNA"/>
</dbReference>
<dbReference type="Gene3D" id="2.120.10.80">
    <property type="entry name" value="Kelch-type beta propeller"/>
    <property type="match status" value="2"/>
</dbReference>
<accession>A0A1G9S3B0</accession>
<gene>
    <name evidence="3" type="ORF">SAMN05421813_10953</name>
</gene>
<dbReference type="SUPFAM" id="SSF117281">
    <property type="entry name" value="Kelch motif"/>
    <property type="match status" value="1"/>
</dbReference>
<dbReference type="RefSeq" id="WP_090703656.1">
    <property type="nucleotide sequence ID" value="NZ_FNHH01000009.1"/>
</dbReference>